<dbReference type="RefSeq" id="XP_012185011.1">
    <property type="nucleotide sequence ID" value="XM_012329621.1"/>
</dbReference>
<feature type="region of interest" description="Disordered" evidence="1">
    <location>
        <begin position="98"/>
        <end position="192"/>
    </location>
</feature>
<feature type="compositionally biased region" description="Polar residues" evidence="1">
    <location>
        <begin position="211"/>
        <end position="224"/>
    </location>
</feature>
<feature type="compositionally biased region" description="Pro residues" evidence="1">
    <location>
        <begin position="244"/>
        <end position="253"/>
    </location>
</feature>
<feature type="compositionally biased region" description="Low complexity" evidence="1">
    <location>
        <begin position="254"/>
        <end position="267"/>
    </location>
</feature>
<feature type="region of interest" description="Disordered" evidence="1">
    <location>
        <begin position="793"/>
        <end position="812"/>
    </location>
</feature>
<feature type="compositionally biased region" description="Polar residues" evidence="1">
    <location>
        <begin position="23"/>
        <end position="39"/>
    </location>
</feature>
<evidence type="ECO:0000313" key="3">
    <source>
        <dbReference type="Proteomes" id="UP000006352"/>
    </source>
</evidence>
<feature type="region of interest" description="Disordered" evidence="1">
    <location>
        <begin position="527"/>
        <end position="555"/>
    </location>
</feature>
<protein>
    <submittedName>
        <fullName evidence="2">Uncharacterized protein</fullName>
    </submittedName>
</protein>
<feature type="compositionally biased region" description="Basic and acidic residues" evidence="1">
    <location>
        <begin position="141"/>
        <end position="155"/>
    </location>
</feature>
<dbReference type="GeneID" id="24100639"/>
<sequence>MQSHTSAESTQQNAAAGHPVLSRLNTAGLGSQSRTSDNHLPTPPPSAKLPMSMPTAAVDMSMADILPPGGLERHQQTHPPMQAILDPGYPTAAQIQAYNQQQHARAQQLLQQQSLQRPSSAHAYPPQPSAHPSTSQGQPHQRRDQVQVQGRRESQSRLPSAAGQFDLPRHVSGHGHNSTSLQQPNQASALPPTRLPMLTSALAQLRYMPSQQPLAGPSNHSRQASSHRPHHNPTPSSETTVGPRPQPLQPPAQPQLQNNGQAQTQVQSFPNWSPTQWDTGAHARGTFRGVREIMEQTMVRAEATLHEELSTIKEHYGAREKNAVRLFNGRIAELYAMIADSHGQRDAALRERDKAQNDRATLLGASLRWKQGFMSLYERAKQMNDECLRLWNDRTRLNAALAKLVVEASERETNGSVNVSLEKERNLLISNLLEQTKQEEQMRKYEEQKRIKAEHDLELMKEYFRKNVSQQSSSAEGSESGSWQELPQAIASILKSPSAGAQAQQPLSSDSERVHAPKIMPVAAGVAGVVTPPNSRLGTADPEGGNNRALSSPLPPAMQDVIDLTLEGSDEERDDNLSRVVADAHEVGKKRERTSSEASIAEMVFSAKRRRIAEDADFSTSADPVAFFSERWASLERDIAKMLGPISWQPPSQVIAERINISTPAPAPAPIVNPFSNVAGRSGQENAEPPLRTQPDAEAEIAERDMVIDLQLEYDDDEGAGEDEERKPDAGQLKQEESDELIKEEEDVKPDVAVASPAADFAPLPNAGKAGKTETAQEAEDNVNMGDDTLLADDQQLSGSSSSSSTIPSPRKQLSISHIDLAYRRTADNMLVCRMCRHVPSRQKLVDTFPVTIYKADASWQEIVSHVESEHPPGFELLVNMTPEEIAEMKLTLD</sequence>
<dbReference type="HOGENOM" id="CLU_323386_0_0_1"/>
<dbReference type="STRING" id="599839.J4GG17"/>
<feature type="compositionally biased region" description="Polar residues" evidence="1">
    <location>
        <begin position="1"/>
        <end position="14"/>
    </location>
</feature>
<feature type="compositionally biased region" description="Polar residues" evidence="1">
    <location>
        <begin position="130"/>
        <end position="139"/>
    </location>
</feature>
<dbReference type="Proteomes" id="UP000006352">
    <property type="component" value="Unassembled WGS sequence"/>
</dbReference>
<accession>J4GG17</accession>
<feature type="region of interest" description="Disordered" evidence="1">
    <location>
        <begin position="211"/>
        <end position="281"/>
    </location>
</feature>
<feature type="region of interest" description="Disordered" evidence="1">
    <location>
        <begin position="1"/>
        <end position="86"/>
    </location>
</feature>
<name>J4GG17_9APHY</name>
<feature type="region of interest" description="Disordered" evidence="1">
    <location>
        <begin position="715"/>
        <end position="743"/>
    </location>
</feature>
<reference evidence="2 3" key="1">
    <citation type="journal article" date="2012" name="Appl. Environ. Microbiol.">
        <title>Short-read sequencing for genomic analysis of the brown rot fungus Fibroporia radiculosa.</title>
        <authorList>
            <person name="Tang J.D."/>
            <person name="Perkins A.D."/>
            <person name="Sonstegard T.S."/>
            <person name="Schroeder S.G."/>
            <person name="Burgess S.C."/>
            <person name="Diehl S.V."/>
        </authorList>
    </citation>
    <scope>NUCLEOTIDE SEQUENCE [LARGE SCALE GENOMIC DNA]</scope>
    <source>
        <strain evidence="2 3">TFFH 294</strain>
    </source>
</reference>
<organism evidence="2 3">
    <name type="scientific">Fibroporia radiculosa</name>
    <dbReference type="NCBI Taxonomy" id="599839"/>
    <lineage>
        <taxon>Eukaryota</taxon>
        <taxon>Fungi</taxon>
        <taxon>Dikarya</taxon>
        <taxon>Basidiomycota</taxon>
        <taxon>Agaricomycotina</taxon>
        <taxon>Agaricomycetes</taxon>
        <taxon>Polyporales</taxon>
        <taxon>Fibroporiaceae</taxon>
        <taxon>Fibroporia</taxon>
    </lineage>
</organism>
<proteinExistence type="predicted"/>
<dbReference type="InParanoid" id="J4GG17"/>
<evidence type="ECO:0000256" key="1">
    <source>
        <dbReference type="SAM" id="MobiDB-lite"/>
    </source>
</evidence>
<gene>
    <name evidence="2" type="ORF">FIBRA_07960</name>
</gene>
<feature type="region of interest" description="Disordered" evidence="1">
    <location>
        <begin position="672"/>
        <end position="693"/>
    </location>
</feature>
<feature type="compositionally biased region" description="Polar residues" evidence="1">
    <location>
        <begin position="175"/>
        <end position="188"/>
    </location>
</feature>
<dbReference type="OrthoDB" id="2803745at2759"/>
<feature type="compositionally biased region" description="Low complexity" evidence="1">
    <location>
        <begin position="98"/>
        <end position="116"/>
    </location>
</feature>
<keyword evidence="3" id="KW-1185">Reference proteome</keyword>
<dbReference type="AlphaFoldDB" id="J4GG17"/>
<dbReference type="EMBL" id="HE797203">
    <property type="protein sequence ID" value="CCM05728.1"/>
    <property type="molecule type" value="Genomic_DNA"/>
</dbReference>
<feature type="region of interest" description="Disordered" evidence="1">
    <location>
        <begin position="756"/>
        <end position="778"/>
    </location>
</feature>
<feature type="compositionally biased region" description="Polar residues" evidence="1">
    <location>
        <begin position="268"/>
        <end position="278"/>
    </location>
</feature>
<evidence type="ECO:0000313" key="2">
    <source>
        <dbReference type="EMBL" id="CCM05728.1"/>
    </source>
</evidence>